<reference evidence="6 7" key="1">
    <citation type="submission" date="2019-07" db="EMBL/GenBank/DDBJ databases">
        <title>Qingshengfaniella alkalisoli gen. nov., sp. nov., isolated from saline soil.</title>
        <authorList>
            <person name="Xu L."/>
            <person name="Huang X.-X."/>
            <person name="Sun J.-Q."/>
        </authorList>
    </citation>
    <scope>NUCLEOTIDE SEQUENCE [LARGE SCALE GENOMIC DNA]</scope>
    <source>
        <strain evidence="6 7">DSM 27279</strain>
    </source>
</reference>
<evidence type="ECO:0000256" key="1">
    <source>
        <dbReference type="ARBA" id="ARBA00009437"/>
    </source>
</evidence>
<dbReference type="Pfam" id="PF03466">
    <property type="entry name" value="LysR_substrate"/>
    <property type="match status" value="1"/>
</dbReference>
<dbReference type="OrthoDB" id="9133980at2"/>
<evidence type="ECO:0000259" key="5">
    <source>
        <dbReference type="PROSITE" id="PS50931"/>
    </source>
</evidence>
<keyword evidence="4" id="KW-0804">Transcription</keyword>
<dbReference type="EMBL" id="VLTJ01000004">
    <property type="protein sequence ID" value="TSH98667.1"/>
    <property type="molecule type" value="Genomic_DNA"/>
</dbReference>
<evidence type="ECO:0000256" key="2">
    <source>
        <dbReference type="ARBA" id="ARBA00023015"/>
    </source>
</evidence>
<dbReference type="FunFam" id="1.10.10.10:FF:000001">
    <property type="entry name" value="LysR family transcriptional regulator"/>
    <property type="match status" value="1"/>
</dbReference>
<dbReference type="Gene3D" id="1.10.10.10">
    <property type="entry name" value="Winged helix-like DNA-binding domain superfamily/Winged helix DNA-binding domain"/>
    <property type="match status" value="1"/>
</dbReference>
<dbReference type="PANTHER" id="PTHR30419">
    <property type="entry name" value="HTH-TYPE TRANSCRIPTIONAL REGULATOR YBHD"/>
    <property type="match status" value="1"/>
</dbReference>
<proteinExistence type="inferred from homology"/>
<dbReference type="Gene3D" id="3.40.190.290">
    <property type="match status" value="1"/>
</dbReference>
<keyword evidence="7" id="KW-1185">Reference proteome</keyword>
<dbReference type="PROSITE" id="PS50931">
    <property type="entry name" value="HTH_LYSR"/>
    <property type="match status" value="1"/>
</dbReference>
<dbReference type="GO" id="GO:0005829">
    <property type="term" value="C:cytosol"/>
    <property type="evidence" value="ECO:0007669"/>
    <property type="project" value="TreeGrafter"/>
</dbReference>
<dbReference type="SUPFAM" id="SSF53850">
    <property type="entry name" value="Periplasmic binding protein-like II"/>
    <property type="match status" value="1"/>
</dbReference>
<dbReference type="SUPFAM" id="SSF46785">
    <property type="entry name" value="Winged helix' DNA-binding domain"/>
    <property type="match status" value="1"/>
</dbReference>
<feature type="domain" description="HTH lysR-type" evidence="5">
    <location>
        <begin position="76"/>
        <end position="117"/>
    </location>
</feature>
<gene>
    <name evidence="6" type="ORF">FOZ76_02650</name>
</gene>
<keyword evidence="2" id="KW-0805">Transcription regulation</keyword>
<comment type="similarity">
    <text evidence="1">Belongs to the LysR transcriptional regulatory family.</text>
</comment>
<organism evidence="6 7">
    <name type="scientific">Verticiella sediminum</name>
    <dbReference type="NCBI Taxonomy" id="1247510"/>
    <lineage>
        <taxon>Bacteria</taxon>
        <taxon>Pseudomonadati</taxon>
        <taxon>Pseudomonadota</taxon>
        <taxon>Betaproteobacteria</taxon>
        <taxon>Burkholderiales</taxon>
        <taxon>Alcaligenaceae</taxon>
        <taxon>Verticiella</taxon>
    </lineage>
</organism>
<dbReference type="InterPro" id="IPR036390">
    <property type="entry name" value="WH_DNA-bd_sf"/>
</dbReference>
<comment type="caution">
    <text evidence="6">The sequence shown here is derived from an EMBL/GenBank/DDBJ whole genome shotgun (WGS) entry which is preliminary data.</text>
</comment>
<dbReference type="GO" id="GO:0003700">
    <property type="term" value="F:DNA-binding transcription factor activity"/>
    <property type="evidence" value="ECO:0007669"/>
    <property type="project" value="InterPro"/>
</dbReference>
<dbReference type="InterPro" id="IPR000847">
    <property type="entry name" value="LysR_HTH_N"/>
</dbReference>
<dbReference type="InterPro" id="IPR050950">
    <property type="entry name" value="HTH-type_LysR_regulators"/>
</dbReference>
<name>A0A556B0E5_9BURK</name>
<protein>
    <submittedName>
        <fullName evidence="6">LysR family transcriptional regulator</fullName>
    </submittedName>
</protein>
<accession>A0A556B0E5</accession>
<dbReference type="AlphaFoldDB" id="A0A556B0E5"/>
<dbReference type="PRINTS" id="PR00039">
    <property type="entry name" value="HTHLYSR"/>
</dbReference>
<dbReference type="InterPro" id="IPR005119">
    <property type="entry name" value="LysR_subst-bd"/>
</dbReference>
<evidence type="ECO:0000256" key="3">
    <source>
        <dbReference type="ARBA" id="ARBA00023125"/>
    </source>
</evidence>
<sequence>MARMRPRNVRYRIMGSPRGFGGRLGVRSGEKYRKGVWAGPASFRGFAITSRNRPEYGVCRVIKDLAWFGKAVEMASLHAAADALGISQPALSKAIRRLEAEFGVRLLERTPRGVAPTPIGEALYQRARLLGGWVHDTRVLVHDLKTGQSGELRVGVVPALVESVLTPVLGEFLAEGSAIRFHTSVQLSAVLLQQLEAGALDVAIAAVNPERPSSALASTVLGTQSSHVVARLGHPLQGRRFTLGDLAAQPWVLPPANISLRAWVDALFVNAGIASSPAFVHTDATPAVFAELLRRTDALTVMANDSLASSHGKGLRPLPLPAPHWTLQLGLFWRRSAYFSATMSVFRERVIAAFANRGQARH</sequence>
<evidence type="ECO:0000256" key="4">
    <source>
        <dbReference type="ARBA" id="ARBA00023163"/>
    </source>
</evidence>
<evidence type="ECO:0000313" key="6">
    <source>
        <dbReference type="EMBL" id="TSH98667.1"/>
    </source>
</evidence>
<dbReference type="Proteomes" id="UP000318405">
    <property type="component" value="Unassembled WGS sequence"/>
</dbReference>
<dbReference type="GO" id="GO:0003677">
    <property type="term" value="F:DNA binding"/>
    <property type="evidence" value="ECO:0007669"/>
    <property type="project" value="UniProtKB-KW"/>
</dbReference>
<dbReference type="InterPro" id="IPR036388">
    <property type="entry name" value="WH-like_DNA-bd_sf"/>
</dbReference>
<keyword evidence="3" id="KW-0238">DNA-binding</keyword>
<evidence type="ECO:0000313" key="7">
    <source>
        <dbReference type="Proteomes" id="UP000318405"/>
    </source>
</evidence>
<dbReference type="Pfam" id="PF00126">
    <property type="entry name" value="HTH_1"/>
    <property type="match status" value="1"/>
</dbReference>